<dbReference type="Pfam" id="PF07478">
    <property type="entry name" value="Dala_Dala_lig_C"/>
    <property type="match status" value="1"/>
</dbReference>
<dbReference type="Gene3D" id="3.30.1490.20">
    <property type="entry name" value="ATP-grasp fold, A domain"/>
    <property type="match status" value="1"/>
</dbReference>
<dbReference type="InterPro" id="IPR013815">
    <property type="entry name" value="ATP_grasp_subdomain_1"/>
</dbReference>
<feature type="domain" description="ATP-grasp" evidence="4">
    <location>
        <begin position="89"/>
        <end position="294"/>
    </location>
</feature>
<reference evidence="5 6" key="1">
    <citation type="submission" date="2023-03" db="EMBL/GenBank/DDBJ databases">
        <title>Novel Species.</title>
        <authorList>
            <person name="Ma S."/>
        </authorList>
    </citation>
    <scope>NUCLEOTIDE SEQUENCE [LARGE SCALE GENOMIC DNA]</scope>
    <source>
        <strain evidence="5 6">B11</strain>
    </source>
</reference>
<evidence type="ECO:0000256" key="3">
    <source>
        <dbReference type="PROSITE-ProRule" id="PRU00409"/>
    </source>
</evidence>
<evidence type="ECO:0000259" key="4">
    <source>
        <dbReference type="PROSITE" id="PS50975"/>
    </source>
</evidence>
<dbReference type="SUPFAM" id="SSF56059">
    <property type="entry name" value="Glutathione synthetase ATP-binding domain-like"/>
    <property type="match status" value="1"/>
</dbReference>
<evidence type="ECO:0000313" key="6">
    <source>
        <dbReference type="Proteomes" id="UP001461341"/>
    </source>
</evidence>
<dbReference type="PANTHER" id="PTHR23132:SF23">
    <property type="entry name" value="D-ALANINE--D-ALANINE LIGASE B"/>
    <property type="match status" value="1"/>
</dbReference>
<dbReference type="PANTHER" id="PTHR23132">
    <property type="entry name" value="D-ALANINE--D-ALANINE LIGASE"/>
    <property type="match status" value="1"/>
</dbReference>
<organism evidence="5 6">
    <name type="scientific">Thermatribacter velox</name>
    <dbReference type="NCBI Taxonomy" id="3039681"/>
    <lineage>
        <taxon>Bacteria</taxon>
        <taxon>Pseudomonadati</taxon>
        <taxon>Atribacterota</taxon>
        <taxon>Atribacteria</taxon>
        <taxon>Atribacterales</taxon>
        <taxon>Thermatribacteraceae</taxon>
        <taxon>Thermatribacter</taxon>
    </lineage>
</organism>
<evidence type="ECO:0000256" key="2">
    <source>
        <dbReference type="ARBA" id="ARBA00022598"/>
    </source>
</evidence>
<accession>A0ABZ2YAW5</accession>
<dbReference type="InterPro" id="IPR011761">
    <property type="entry name" value="ATP-grasp"/>
</dbReference>
<dbReference type="InterPro" id="IPR011095">
    <property type="entry name" value="Dala_Dala_lig_C"/>
</dbReference>
<dbReference type="RefSeq" id="WP_369018292.1">
    <property type="nucleotide sequence ID" value="NZ_CP121689.1"/>
</dbReference>
<dbReference type="Proteomes" id="UP001461341">
    <property type="component" value="Chromosome"/>
</dbReference>
<keyword evidence="2" id="KW-0436">Ligase</keyword>
<evidence type="ECO:0000313" key="5">
    <source>
        <dbReference type="EMBL" id="WZL76134.1"/>
    </source>
</evidence>
<sequence>MKGKTLELIEQSLRELSLEVVRLNVDQPLPELIDFFARGEVDFVFNLAVSAARIYNQSFLPSIFDSMGIPYLGSSSTVHSLCLDRSLVKLSLRGIGVPTPSYFLWSPNLEIPENLDLPFIIKPRFRIQDNLIDMSSLITEESRLKEALEDFYRKSMEKLLVEKFVAGRELVIGIWGNDRELEVLPIMEVNLSKEKPIRDPELKNRRGYVIDVACPSDLSEEQKTLVENMALKIYRELNLRDFATFHCIFAEKEGMPFFFEINSLPLLHPRHSAFPEMCSVAGFSYQEMVRRLLEIAAKRLELQYE</sequence>
<dbReference type="PROSITE" id="PS50975">
    <property type="entry name" value="ATP_GRASP"/>
    <property type="match status" value="1"/>
</dbReference>
<comment type="similarity">
    <text evidence="1">Belongs to the D-alanine--D-alanine ligase family.</text>
</comment>
<name>A0ABZ2YAW5_9BACT</name>
<keyword evidence="3" id="KW-0547">Nucleotide-binding</keyword>
<protein>
    <recommendedName>
        <fullName evidence="4">ATP-grasp domain-containing protein</fullName>
    </recommendedName>
</protein>
<proteinExistence type="inferred from homology"/>
<keyword evidence="3" id="KW-0067">ATP-binding</keyword>
<keyword evidence="6" id="KW-1185">Reference proteome</keyword>
<gene>
    <name evidence="5" type="ORF">QBE54_11275</name>
</gene>
<dbReference type="EMBL" id="CP121689">
    <property type="protein sequence ID" value="WZL76134.1"/>
    <property type="molecule type" value="Genomic_DNA"/>
</dbReference>
<evidence type="ECO:0000256" key="1">
    <source>
        <dbReference type="ARBA" id="ARBA00010871"/>
    </source>
</evidence>
<dbReference type="Gene3D" id="3.30.470.20">
    <property type="entry name" value="ATP-grasp fold, B domain"/>
    <property type="match status" value="1"/>
</dbReference>